<evidence type="ECO:0000313" key="2">
    <source>
        <dbReference type="EMBL" id="KAK7001295.1"/>
    </source>
</evidence>
<evidence type="ECO:0008006" key="4">
    <source>
        <dbReference type="Google" id="ProtNLM"/>
    </source>
</evidence>
<accession>A0AAW0A5F1</accession>
<reference evidence="2 3" key="1">
    <citation type="journal article" date="2024" name="J Genomics">
        <title>Draft genome sequencing and assembly of Favolaschia claudopus CIRM-BRFM 2984 isolated from oak limbs.</title>
        <authorList>
            <person name="Navarro D."/>
            <person name="Drula E."/>
            <person name="Chaduli D."/>
            <person name="Cazenave R."/>
            <person name="Ahrendt S."/>
            <person name="Wang J."/>
            <person name="Lipzen A."/>
            <person name="Daum C."/>
            <person name="Barry K."/>
            <person name="Grigoriev I.V."/>
            <person name="Favel A."/>
            <person name="Rosso M.N."/>
            <person name="Martin F."/>
        </authorList>
    </citation>
    <scope>NUCLEOTIDE SEQUENCE [LARGE SCALE GENOMIC DNA]</scope>
    <source>
        <strain evidence="2 3">CIRM-BRFM 2984</strain>
    </source>
</reference>
<keyword evidence="1" id="KW-0812">Transmembrane</keyword>
<name>A0AAW0A5F1_9AGAR</name>
<keyword evidence="3" id="KW-1185">Reference proteome</keyword>
<gene>
    <name evidence="2" type="ORF">R3P38DRAFT_3048357</name>
</gene>
<sequence>MQPGHVMGLLSFSFHHNGCIASSSTILAFMILFFSGFKVAHCDNLPTSFSSSLRVIERHARGAWNTSIFP</sequence>
<evidence type="ECO:0000313" key="3">
    <source>
        <dbReference type="Proteomes" id="UP001362999"/>
    </source>
</evidence>
<feature type="transmembrane region" description="Helical" evidence="1">
    <location>
        <begin position="20"/>
        <end position="40"/>
    </location>
</feature>
<evidence type="ECO:0000256" key="1">
    <source>
        <dbReference type="SAM" id="Phobius"/>
    </source>
</evidence>
<comment type="caution">
    <text evidence="2">The sequence shown here is derived from an EMBL/GenBank/DDBJ whole genome shotgun (WGS) entry which is preliminary data.</text>
</comment>
<dbReference type="Proteomes" id="UP001362999">
    <property type="component" value="Unassembled WGS sequence"/>
</dbReference>
<keyword evidence="1" id="KW-0472">Membrane</keyword>
<protein>
    <recommendedName>
        <fullName evidence="4">Secreted protein</fullName>
    </recommendedName>
</protein>
<dbReference type="EMBL" id="JAWWNJ010000083">
    <property type="protein sequence ID" value="KAK7001295.1"/>
    <property type="molecule type" value="Genomic_DNA"/>
</dbReference>
<dbReference type="AlphaFoldDB" id="A0AAW0A5F1"/>
<organism evidence="2 3">
    <name type="scientific">Favolaschia claudopus</name>
    <dbReference type="NCBI Taxonomy" id="2862362"/>
    <lineage>
        <taxon>Eukaryota</taxon>
        <taxon>Fungi</taxon>
        <taxon>Dikarya</taxon>
        <taxon>Basidiomycota</taxon>
        <taxon>Agaricomycotina</taxon>
        <taxon>Agaricomycetes</taxon>
        <taxon>Agaricomycetidae</taxon>
        <taxon>Agaricales</taxon>
        <taxon>Marasmiineae</taxon>
        <taxon>Mycenaceae</taxon>
        <taxon>Favolaschia</taxon>
    </lineage>
</organism>
<keyword evidence="1" id="KW-1133">Transmembrane helix</keyword>
<proteinExistence type="predicted"/>